<dbReference type="PANTHER" id="PTHR28019:SF2">
    <property type="entry name" value="CELL MEMBRANE PROTEIN YLR413W-RELATED"/>
    <property type="match status" value="1"/>
</dbReference>
<dbReference type="AlphaFoldDB" id="G8BPE1"/>
<accession>G8BPE1</accession>
<dbReference type="eggNOG" id="ENOG502QVQ9">
    <property type="taxonomic scope" value="Eukaryota"/>
</dbReference>
<feature type="transmembrane region" description="Helical" evidence="2">
    <location>
        <begin position="569"/>
        <end position="595"/>
    </location>
</feature>
<dbReference type="GeneID" id="11535041"/>
<feature type="region of interest" description="Disordered" evidence="1">
    <location>
        <begin position="653"/>
        <end position="688"/>
    </location>
</feature>
<dbReference type="EMBL" id="HE612857">
    <property type="protein sequence ID" value="CCE61872.1"/>
    <property type="molecule type" value="Genomic_DNA"/>
</dbReference>
<dbReference type="GO" id="GO:0005886">
    <property type="term" value="C:plasma membrane"/>
    <property type="evidence" value="ECO:0007669"/>
    <property type="project" value="InterPro"/>
</dbReference>
<keyword evidence="2" id="KW-1133">Transmembrane helix</keyword>
<feature type="transmembrane region" description="Helical" evidence="2">
    <location>
        <begin position="615"/>
        <end position="635"/>
    </location>
</feature>
<dbReference type="HOGENOM" id="CLU_402815_0_0_1"/>
<dbReference type="InterPro" id="IPR009571">
    <property type="entry name" value="SUR7/Rim9-like_fungi"/>
</dbReference>
<dbReference type="Proteomes" id="UP000005666">
    <property type="component" value="Chromosome 2"/>
</dbReference>
<gene>
    <name evidence="3" type="primary">TPHA0B02000</name>
    <name evidence="3" type="ordered locus">TPHA_0B02000</name>
</gene>
<dbReference type="OMA" id="DFKPYMD"/>
<evidence type="ECO:0000256" key="2">
    <source>
        <dbReference type="SAM" id="Phobius"/>
    </source>
</evidence>
<evidence type="ECO:0000313" key="4">
    <source>
        <dbReference type="Proteomes" id="UP000005666"/>
    </source>
</evidence>
<proteinExistence type="predicted"/>
<dbReference type="Pfam" id="PF06687">
    <property type="entry name" value="SUR7"/>
    <property type="match status" value="1"/>
</dbReference>
<evidence type="ECO:0000313" key="3">
    <source>
        <dbReference type="EMBL" id="CCE61872.1"/>
    </source>
</evidence>
<name>G8BPE1_TETPH</name>
<dbReference type="GO" id="GO:0051285">
    <property type="term" value="C:cell cortex of cell tip"/>
    <property type="evidence" value="ECO:0007669"/>
    <property type="project" value="TreeGrafter"/>
</dbReference>
<keyword evidence="4" id="KW-1185">Reference proteome</keyword>
<dbReference type="RefSeq" id="XP_003684306.1">
    <property type="nucleotide sequence ID" value="XM_003684258.1"/>
</dbReference>
<feature type="compositionally biased region" description="Basic and acidic residues" evidence="1">
    <location>
        <begin position="653"/>
        <end position="668"/>
    </location>
</feature>
<sequence length="688" mass="73488">MRMNFGKRTWLAIAILFLFTTFIMMIISIAGCSSNYSPINNVYIFNADIKKLNVTKVLPQLSPLLSFIGTALTAENATVESVFGVFDSLTNTTVFSPLLNILADTNNATATINSLNVLSPLALSNTTSALVGTAVTPIETLFNLTSNATQTILGLEELINAVTSTNSTTNAKDQALLLSLLADSSNVTGSTAAVMTLNNLTLIQKVSIAPLLTLISNSSDVASTLDHLAVVANATLPTALVSTLFSTLGNITDVSALNTTLTALAGLVPSSLESSFESITDIITTSSDPLSAIDTLYSLFSQNITSSDWAASSLTALTKLVEYGNNDTEVLSTVTELAANTDTATTTAELTGLYNIFSSSTNATETLEIVSSLSSLLTVSSPLTTYIPYLFTLLGVSTAPLNTISNLIAIIEWAGPNASLFTPIVEILESVTTLAPVTEAQLEAMVPSLLAYLEVPTDYRLALMSICHQMSDGEIVSCTRHHPVQGLDFRTIIYDALDESKLQPYLDGLSIGADDLYLQGKLLEKEHEYVPAMKAVLAMSILSFISCLCGITIAVLLIRKPVSSVKCWFSIVAFITFICVFTGLAAAITAAIVGIVKSGTKEDNFGVIITNGPAYYGLVWTSFSLTFLTVFIYFFDGLYSTGYIHTYRNKARVDEESNDDKENAEVNVKELSNSNGEDSDSTESVPHV</sequence>
<evidence type="ECO:0000256" key="1">
    <source>
        <dbReference type="SAM" id="MobiDB-lite"/>
    </source>
</evidence>
<dbReference type="PANTHER" id="PTHR28019">
    <property type="entry name" value="CELL MEMBRANE PROTEIN YLR413W-RELATED"/>
    <property type="match status" value="1"/>
</dbReference>
<dbReference type="PROSITE" id="PS51257">
    <property type="entry name" value="PROKAR_LIPOPROTEIN"/>
    <property type="match status" value="1"/>
</dbReference>
<dbReference type="InterPro" id="IPR052413">
    <property type="entry name" value="SUR7_domain"/>
</dbReference>
<organism evidence="3 4">
    <name type="scientific">Tetrapisispora phaffii (strain ATCC 24235 / CBS 4417 / NBRC 1672 / NRRL Y-8282 / UCD 70-5)</name>
    <name type="common">Yeast</name>
    <name type="synonym">Fabospora phaffii</name>
    <dbReference type="NCBI Taxonomy" id="1071381"/>
    <lineage>
        <taxon>Eukaryota</taxon>
        <taxon>Fungi</taxon>
        <taxon>Dikarya</taxon>
        <taxon>Ascomycota</taxon>
        <taxon>Saccharomycotina</taxon>
        <taxon>Saccharomycetes</taxon>
        <taxon>Saccharomycetales</taxon>
        <taxon>Saccharomycetaceae</taxon>
        <taxon>Tetrapisispora</taxon>
    </lineage>
</organism>
<keyword evidence="2" id="KW-0812">Transmembrane</keyword>
<dbReference type="KEGG" id="tpf:TPHA_0B02000"/>
<keyword evidence="2" id="KW-0472">Membrane</keyword>
<protein>
    <submittedName>
        <fullName evidence="3">Uncharacterized protein</fullName>
    </submittedName>
</protein>
<reference evidence="3 4" key="1">
    <citation type="journal article" date="2011" name="Proc. Natl. Acad. Sci. U.S.A.">
        <title>Evolutionary erosion of yeast sex chromosomes by mating-type switching accidents.</title>
        <authorList>
            <person name="Gordon J.L."/>
            <person name="Armisen D."/>
            <person name="Proux-Wera E."/>
            <person name="Oheigeartaigh S.S."/>
            <person name="Byrne K.P."/>
            <person name="Wolfe K.H."/>
        </authorList>
    </citation>
    <scope>NUCLEOTIDE SEQUENCE [LARGE SCALE GENOMIC DNA]</scope>
    <source>
        <strain evidence="4">ATCC 24235 / CBS 4417 / NBRC 1672 / NRRL Y-8282 / UCD 70-5</strain>
    </source>
</reference>
<dbReference type="OrthoDB" id="4068213at2759"/>
<dbReference type="GO" id="GO:0031505">
    <property type="term" value="P:fungal-type cell wall organization"/>
    <property type="evidence" value="ECO:0007669"/>
    <property type="project" value="TreeGrafter"/>
</dbReference>
<feature type="transmembrane region" description="Helical" evidence="2">
    <location>
        <begin position="535"/>
        <end position="557"/>
    </location>
</feature>